<dbReference type="GeneID" id="80349531"/>
<evidence type="ECO:0000313" key="3">
    <source>
        <dbReference type="Proteomes" id="UP000516173"/>
    </source>
</evidence>
<dbReference type="EMBL" id="AP023396">
    <property type="protein sequence ID" value="BCK57319.1"/>
    <property type="molecule type" value="Genomic_DNA"/>
</dbReference>
<organism evidence="2 3">
    <name type="scientific">Nocardia wallacei</name>
    <dbReference type="NCBI Taxonomy" id="480035"/>
    <lineage>
        <taxon>Bacteria</taxon>
        <taxon>Bacillati</taxon>
        <taxon>Actinomycetota</taxon>
        <taxon>Actinomycetes</taxon>
        <taxon>Mycobacteriales</taxon>
        <taxon>Nocardiaceae</taxon>
        <taxon>Nocardia</taxon>
    </lineage>
</organism>
<proteinExistence type="predicted"/>
<protein>
    <recommendedName>
        <fullName evidence="1">ChsH2 C-terminal OB-fold domain-containing protein</fullName>
    </recommendedName>
</protein>
<dbReference type="Proteomes" id="UP000516173">
    <property type="component" value="Chromosome"/>
</dbReference>
<dbReference type="InterPro" id="IPR012340">
    <property type="entry name" value="NA-bd_OB-fold"/>
</dbReference>
<dbReference type="Pfam" id="PF01796">
    <property type="entry name" value="OB_ChsH2_C"/>
    <property type="match status" value="1"/>
</dbReference>
<dbReference type="Gene3D" id="6.10.30.10">
    <property type="match status" value="1"/>
</dbReference>
<accession>A0A7G1KTN6</accession>
<dbReference type="KEGG" id="nwl:NWFMUON74_50910"/>
<name>A0A7G1KTN6_9NOCA</name>
<dbReference type="RefSeq" id="WP_187684233.1">
    <property type="nucleotide sequence ID" value="NZ_AP023396.1"/>
</dbReference>
<dbReference type="InterPro" id="IPR002878">
    <property type="entry name" value="ChsH2_C"/>
</dbReference>
<evidence type="ECO:0000313" key="2">
    <source>
        <dbReference type="EMBL" id="BCK57319.1"/>
    </source>
</evidence>
<reference evidence="2 3" key="1">
    <citation type="submission" date="2020-08" db="EMBL/GenBank/DDBJ databases">
        <title>Genome Sequencing of Nocardia wallacei strain FMUON74 and assembly.</title>
        <authorList>
            <person name="Toyokawa M."/>
            <person name="Uesaka K."/>
        </authorList>
    </citation>
    <scope>NUCLEOTIDE SEQUENCE [LARGE SCALE GENOMIC DNA]</scope>
    <source>
        <strain evidence="2 3">FMUON74</strain>
    </source>
</reference>
<dbReference type="AlphaFoldDB" id="A0A7G1KTN6"/>
<keyword evidence="3" id="KW-1185">Reference proteome</keyword>
<sequence length="150" mass="16299">MPAGGEESLCAPYEIEFPFERTVGPVLGTFLGGLRDARLLGARTARGTVVCPPAEFDPVTGEELTDLVDLAPVGSVESWTWVPHRPGDPVAHDFAWALIRIDGAEGTFFHALDTGGDPSVPRRGLRVRARWAAERRGEMRDLACFEPEDA</sequence>
<gene>
    <name evidence="2" type="ORF">NWFMUON74_50910</name>
</gene>
<evidence type="ECO:0000259" key="1">
    <source>
        <dbReference type="Pfam" id="PF01796"/>
    </source>
</evidence>
<feature type="domain" description="ChsH2 C-terminal OB-fold" evidence="1">
    <location>
        <begin position="68"/>
        <end position="131"/>
    </location>
</feature>
<dbReference type="SUPFAM" id="SSF50249">
    <property type="entry name" value="Nucleic acid-binding proteins"/>
    <property type="match status" value="1"/>
</dbReference>